<proteinExistence type="predicted"/>
<organism evidence="3">
    <name type="scientific">marine metagenome</name>
    <dbReference type="NCBI Taxonomy" id="408172"/>
    <lineage>
        <taxon>unclassified sequences</taxon>
        <taxon>metagenomes</taxon>
        <taxon>ecological metagenomes</taxon>
    </lineage>
</organism>
<dbReference type="EMBL" id="UINC01099124">
    <property type="protein sequence ID" value="SVC58154.1"/>
    <property type="molecule type" value="Genomic_DNA"/>
</dbReference>
<evidence type="ECO:0000259" key="2">
    <source>
        <dbReference type="Pfam" id="PF01266"/>
    </source>
</evidence>
<dbReference type="Gene3D" id="3.50.50.60">
    <property type="entry name" value="FAD/NAD(P)-binding domain"/>
    <property type="match status" value="1"/>
</dbReference>
<protein>
    <recommendedName>
        <fullName evidence="2">FAD dependent oxidoreductase domain-containing protein</fullName>
    </recommendedName>
</protein>
<dbReference type="AlphaFoldDB" id="A0A382NAD0"/>
<dbReference type="PANTHER" id="PTHR13847:SF193">
    <property type="entry name" value="PYRUVATE DEHYDROGENASE PHOSPHATASE REGULATORY SUBUNIT, MITOCHONDRIAL"/>
    <property type="match status" value="1"/>
</dbReference>
<dbReference type="InterPro" id="IPR006076">
    <property type="entry name" value="FAD-dep_OxRdtase"/>
</dbReference>
<dbReference type="InterPro" id="IPR036188">
    <property type="entry name" value="FAD/NAD-bd_sf"/>
</dbReference>
<gene>
    <name evidence="3" type="ORF">METZ01_LOCUS311008</name>
</gene>
<keyword evidence="1" id="KW-0472">Membrane</keyword>
<dbReference type="GO" id="GO:0005759">
    <property type="term" value="C:mitochondrial matrix"/>
    <property type="evidence" value="ECO:0007669"/>
    <property type="project" value="TreeGrafter"/>
</dbReference>
<evidence type="ECO:0000313" key="3">
    <source>
        <dbReference type="EMBL" id="SVC58154.1"/>
    </source>
</evidence>
<accession>A0A382NAD0</accession>
<keyword evidence="1" id="KW-0812">Transmembrane</keyword>
<dbReference type="Gene3D" id="3.30.9.10">
    <property type="entry name" value="D-Amino Acid Oxidase, subunit A, domain 2"/>
    <property type="match status" value="1"/>
</dbReference>
<feature type="transmembrane region" description="Helical" evidence="1">
    <location>
        <begin position="7"/>
        <end position="24"/>
    </location>
</feature>
<dbReference type="SUPFAM" id="SSF51905">
    <property type="entry name" value="FAD/NAD(P)-binding domain"/>
    <property type="match status" value="1"/>
</dbReference>
<dbReference type="Pfam" id="PF01266">
    <property type="entry name" value="DAO"/>
    <property type="match status" value="1"/>
</dbReference>
<name>A0A382NAD0_9ZZZZ</name>
<evidence type="ECO:0000256" key="1">
    <source>
        <dbReference type="SAM" id="Phobius"/>
    </source>
</evidence>
<dbReference type="PANTHER" id="PTHR13847">
    <property type="entry name" value="SARCOSINE DEHYDROGENASE-RELATED"/>
    <property type="match status" value="1"/>
</dbReference>
<feature type="non-terminal residue" evidence="3">
    <location>
        <position position="157"/>
    </location>
</feature>
<keyword evidence="1" id="KW-1133">Transmembrane helix</keyword>
<sequence>MQSHARVVIVGGGILGAGLLYHLAEEGWNDTLLIEKGELTSGSTWHAAGQCPSFIADYNMAKVHHYGNTMYPNLEARTGQYVGWHGCGGIRFACTRDELDFFKYVEGISKLIGFRMQVVGPNEIGNIFPHVDTSGVLAGAWTLDDGHVDPAGCCNAL</sequence>
<feature type="domain" description="FAD dependent oxidoreductase" evidence="2">
    <location>
        <begin position="6"/>
        <end position="157"/>
    </location>
</feature>
<reference evidence="3" key="1">
    <citation type="submission" date="2018-05" db="EMBL/GenBank/DDBJ databases">
        <authorList>
            <person name="Lanie J.A."/>
            <person name="Ng W.-L."/>
            <person name="Kazmierczak K.M."/>
            <person name="Andrzejewski T.M."/>
            <person name="Davidsen T.M."/>
            <person name="Wayne K.J."/>
            <person name="Tettelin H."/>
            <person name="Glass J.I."/>
            <person name="Rusch D."/>
            <person name="Podicherti R."/>
            <person name="Tsui H.-C.T."/>
            <person name="Winkler M.E."/>
        </authorList>
    </citation>
    <scope>NUCLEOTIDE SEQUENCE</scope>
</reference>